<keyword evidence="3" id="KW-1185">Reference proteome</keyword>
<dbReference type="AlphaFoldDB" id="A0A317XJ37"/>
<organism evidence="2 3">
    <name type="scientific">Testicularia cyperi</name>
    <dbReference type="NCBI Taxonomy" id="1882483"/>
    <lineage>
        <taxon>Eukaryota</taxon>
        <taxon>Fungi</taxon>
        <taxon>Dikarya</taxon>
        <taxon>Basidiomycota</taxon>
        <taxon>Ustilaginomycotina</taxon>
        <taxon>Ustilaginomycetes</taxon>
        <taxon>Ustilaginales</taxon>
        <taxon>Anthracoideaceae</taxon>
        <taxon>Testicularia</taxon>
    </lineage>
</organism>
<reference evidence="2 3" key="1">
    <citation type="journal article" date="2018" name="Mol. Biol. Evol.">
        <title>Broad Genomic Sampling Reveals a Smut Pathogenic Ancestry of the Fungal Clade Ustilaginomycotina.</title>
        <authorList>
            <person name="Kijpornyongpan T."/>
            <person name="Mondo S.J."/>
            <person name="Barry K."/>
            <person name="Sandor L."/>
            <person name="Lee J."/>
            <person name="Lipzen A."/>
            <person name="Pangilinan J."/>
            <person name="LaButti K."/>
            <person name="Hainaut M."/>
            <person name="Henrissat B."/>
            <person name="Grigoriev I.V."/>
            <person name="Spatafora J.W."/>
            <person name="Aime M.C."/>
        </authorList>
    </citation>
    <scope>NUCLEOTIDE SEQUENCE [LARGE SCALE GENOMIC DNA]</scope>
    <source>
        <strain evidence="2 3">MCA 3645</strain>
    </source>
</reference>
<keyword evidence="1" id="KW-0732">Signal</keyword>
<sequence>MYAKSSTLQVLFAAVFVAMVPLAVSGKTVTLTGKNDSGNPYQLTCTFPDTDAGNKQTSGFQAFMGTFSGLWTANDSSQLNWTANPQPAVTQTMIQREFTDQCAPVYKGKLGGTH</sequence>
<evidence type="ECO:0000256" key="1">
    <source>
        <dbReference type="SAM" id="SignalP"/>
    </source>
</evidence>
<feature type="chain" id="PRO_5016282684" evidence="1">
    <location>
        <begin position="26"/>
        <end position="114"/>
    </location>
</feature>
<evidence type="ECO:0000313" key="3">
    <source>
        <dbReference type="Proteomes" id="UP000246740"/>
    </source>
</evidence>
<protein>
    <submittedName>
        <fullName evidence="2">Uncharacterized protein</fullName>
    </submittedName>
</protein>
<dbReference type="InParanoid" id="A0A317XJ37"/>
<name>A0A317XJ37_9BASI</name>
<proteinExistence type="predicted"/>
<evidence type="ECO:0000313" key="2">
    <source>
        <dbReference type="EMBL" id="PWY98333.1"/>
    </source>
</evidence>
<dbReference type="EMBL" id="KZ819199">
    <property type="protein sequence ID" value="PWY98333.1"/>
    <property type="molecule type" value="Genomic_DNA"/>
</dbReference>
<feature type="signal peptide" evidence="1">
    <location>
        <begin position="1"/>
        <end position="25"/>
    </location>
</feature>
<dbReference type="Proteomes" id="UP000246740">
    <property type="component" value="Unassembled WGS sequence"/>
</dbReference>
<accession>A0A317XJ37</accession>
<gene>
    <name evidence="2" type="ORF">BCV70DRAFT_218783</name>
</gene>